<proteinExistence type="predicted"/>
<keyword evidence="1" id="KW-1133">Transmembrane helix</keyword>
<evidence type="ECO:0000313" key="2">
    <source>
        <dbReference type="EMBL" id="CAF1595822.1"/>
    </source>
</evidence>
<evidence type="ECO:0000256" key="1">
    <source>
        <dbReference type="SAM" id="Phobius"/>
    </source>
</evidence>
<keyword evidence="5" id="KW-1185">Reference proteome</keyword>
<reference evidence="2" key="1">
    <citation type="submission" date="2021-02" db="EMBL/GenBank/DDBJ databases">
        <authorList>
            <person name="Nowell W R."/>
        </authorList>
    </citation>
    <scope>NUCLEOTIDE SEQUENCE</scope>
</reference>
<dbReference type="OrthoDB" id="10026578at2759"/>
<comment type="caution">
    <text evidence="2">The sequence shown here is derived from an EMBL/GenBank/DDBJ whole genome shotgun (WGS) entry which is preliminary data.</text>
</comment>
<dbReference type="EMBL" id="CAJNOQ010034680">
    <property type="protein sequence ID" value="CAF1595822.1"/>
    <property type="molecule type" value="Genomic_DNA"/>
</dbReference>
<keyword evidence="1" id="KW-0472">Membrane</keyword>
<dbReference type="Proteomes" id="UP000663829">
    <property type="component" value="Unassembled WGS sequence"/>
</dbReference>
<evidence type="ECO:0000313" key="4">
    <source>
        <dbReference type="EMBL" id="CAF4470476.1"/>
    </source>
</evidence>
<protein>
    <submittedName>
        <fullName evidence="2">Uncharacterized protein</fullName>
    </submittedName>
</protein>
<dbReference type="EMBL" id="CAJOBA010068573">
    <property type="protein sequence ID" value="CAF4378070.1"/>
    <property type="molecule type" value="Genomic_DNA"/>
</dbReference>
<dbReference type="EMBL" id="CAJOBC010100960">
    <property type="protein sequence ID" value="CAF4470476.1"/>
    <property type="molecule type" value="Genomic_DNA"/>
</dbReference>
<gene>
    <name evidence="2" type="ORF">GPM918_LOCUS42080</name>
    <name evidence="4" type="ORF">SRO942_LOCUS43252</name>
    <name evidence="3" type="ORF">TMI583_LOCUS42393</name>
</gene>
<dbReference type="AlphaFoldDB" id="A0A816ACE2"/>
<sequence>MVINLGGTNIYNQAVVHHGNGNSVLTGDDRMKAHDSVLQSAQKTMSKLIISGGDVVTSPGRWLNHMLDYWHIYLICLTVLVVAGFIIYCCVRRKLHGLVEINRDVVDSSAVEMPRLLAAARSHFCHDRQSAEHVTVPQKNDSLDKKLTTVLEV</sequence>
<evidence type="ECO:0000313" key="3">
    <source>
        <dbReference type="EMBL" id="CAF4378070.1"/>
    </source>
</evidence>
<keyword evidence="1" id="KW-0812">Transmembrane</keyword>
<evidence type="ECO:0000313" key="5">
    <source>
        <dbReference type="Proteomes" id="UP000663829"/>
    </source>
</evidence>
<feature type="transmembrane region" description="Helical" evidence="1">
    <location>
        <begin position="70"/>
        <end position="91"/>
    </location>
</feature>
<name>A0A816ACE2_9BILA</name>
<accession>A0A816ACE2</accession>
<dbReference type="Proteomes" id="UP000681722">
    <property type="component" value="Unassembled WGS sequence"/>
</dbReference>
<dbReference type="Proteomes" id="UP000682733">
    <property type="component" value="Unassembled WGS sequence"/>
</dbReference>
<organism evidence="2 5">
    <name type="scientific">Didymodactylos carnosus</name>
    <dbReference type="NCBI Taxonomy" id="1234261"/>
    <lineage>
        <taxon>Eukaryota</taxon>
        <taxon>Metazoa</taxon>
        <taxon>Spiralia</taxon>
        <taxon>Gnathifera</taxon>
        <taxon>Rotifera</taxon>
        <taxon>Eurotatoria</taxon>
        <taxon>Bdelloidea</taxon>
        <taxon>Philodinida</taxon>
        <taxon>Philodinidae</taxon>
        <taxon>Didymodactylos</taxon>
    </lineage>
</organism>